<evidence type="ECO:0000256" key="4">
    <source>
        <dbReference type="ARBA" id="ARBA00022553"/>
    </source>
</evidence>
<accession>A0A1H6L4Q0</accession>
<dbReference type="EMBL" id="CDSC02000249">
    <property type="protein sequence ID" value="SEH83261.1"/>
    <property type="molecule type" value="Genomic_DNA"/>
</dbReference>
<evidence type="ECO:0000256" key="9">
    <source>
        <dbReference type="ARBA" id="ARBA00023012"/>
    </source>
</evidence>
<dbReference type="GO" id="GO:0005524">
    <property type="term" value="F:ATP binding"/>
    <property type="evidence" value="ECO:0007669"/>
    <property type="project" value="UniProtKB-KW"/>
</dbReference>
<dbReference type="EC" id="2.7.13.3" evidence="3"/>
<dbReference type="SUPFAM" id="SSF47384">
    <property type="entry name" value="Homodimeric domain of signal transducing histidine kinase"/>
    <property type="match status" value="1"/>
</dbReference>
<keyword evidence="10" id="KW-0472">Membrane</keyword>
<evidence type="ECO:0000256" key="8">
    <source>
        <dbReference type="ARBA" id="ARBA00022840"/>
    </source>
</evidence>
<evidence type="ECO:0000256" key="10">
    <source>
        <dbReference type="SAM" id="Phobius"/>
    </source>
</evidence>
<dbReference type="InterPro" id="IPR004358">
    <property type="entry name" value="Sig_transdc_His_kin-like_C"/>
</dbReference>
<dbReference type="AlphaFoldDB" id="A0A1H6L4Q0"/>
<evidence type="ECO:0000256" key="1">
    <source>
        <dbReference type="ARBA" id="ARBA00000085"/>
    </source>
</evidence>
<dbReference type="InterPro" id="IPR003661">
    <property type="entry name" value="HisK_dim/P_dom"/>
</dbReference>
<comment type="catalytic activity">
    <reaction evidence="1">
        <text>ATP + protein L-histidine = ADP + protein N-phospho-L-histidine.</text>
        <dbReference type="EC" id="2.7.13.3"/>
    </reaction>
</comment>
<protein>
    <recommendedName>
        <fullName evidence="3">histidine kinase</fullName>
        <ecNumber evidence="3">2.7.13.3</ecNumber>
    </recommendedName>
</protein>
<dbReference type="Gene3D" id="3.30.565.10">
    <property type="entry name" value="Histidine kinase-like ATPase, C-terminal domain"/>
    <property type="match status" value="1"/>
</dbReference>
<organism evidence="13 14">
    <name type="scientific">Bathymodiolus azoricus thioautotrophic gill symbiont</name>
    <dbReference type="NCBI Taxonomy" id="235205"/>
    <lineage>
        <taxon>Bacteria</taxon>
        <taxon>Pseudomonadati</taxon>
        <taxon>Pseudomonadota</taxon>
        <taxon>Gammaproteobacteria</taxon>
        <taxon>sulfur-oxidizing symbionts</taxon>
    </lineage>
</organism>
<sequence>MIFEQNFSLKKVPNKWVWPIAFLISIGGLSYMGINPYLIKDWWWVLVSYNVVVIFIAGFYVFLAVSKVKQDNKNGVIGTRFTWTFIKIIPLLTIAPVFSFYLFSFQTVQDNVKRSEDTYNNFNKVFLNQVNSLYHGLQMVRDDRYVDFTKVLLQQIQSYSNFQQDAKDYDAKMQAFVQGLIDKKYACSLVLKNEKDIIITQISQRDTCIVEDNQPLSSQQDFVAFEDENLKLFQVQMSSHYLSKNADKKILDLTAVYATDPHLLRFLGQVKSFYNFASSVTFDVNTSLTKKRFLLDFSSTILLTVLSMLLIVFRMIDQLMRPMHNLSLATKEIAKGNYGVMVHNQEKNKDVRLLIEQFNEMSKQIQQSRQGLSTHNLYLETILRYSFGVIGLDQDKKIQFVNSVIGKILGIENEQQFVGKLCDSVIKKNSYLGPLFFIIQDRFNQEGGEWSEEIEVTLSNKRVLLSCQGAALDVSDTTLGYVIIVKDISKLHRAQKKAAWGEVAMRMAHEIKNPLTPILLSAQRLRNKFLEKLKGKDLEIVDKTTGVIIDQVKSIDAMVSAFSDYANTPQVERKLLDLNTLINQSIALYDAQKNISIELDLSGDVPKLLLDANSISRVLINLVKNSTESVNKGHDLTINIATQYLKDKGIVRLSIKDNGDGFDESVLESMFEPYVTTKEKGSGLGMAIVQNIIEQHDGRIFASNVKPHGAMVIIEFGYKKEGV</sequence>
<dbReference type="RefSeq" id="WP_090716157.1">
    <property type="nucleotide sequence ID" value="NZ_CDSC02000249.1"/>
</dbReference>
<evidence type="ECO:0000313" key="14">
    <source>
        <dbReference type="Proteomes" id="UP000198988"/>
    </source>
</evidence>
<dbReference type="CDD" id="cd00082">
    <property type="entry name" value="HisKA"/>
    <property type="match status" value="1"/>
</dbReference>
<feature type="domain" description="Histidine kinase" evidence="11">
    <location>
        <begin position="506"/>
        <end position="720"/>
    </location>
</feature>
<dbReference type="InterPro" id="IPR005467">
    <property type="entry name" value="His_kinase_dom"/>
</dbReference>
<keyword evidence="7 13" id="KW-0418">Kinase</keyword>
<feature type="transmembrane region" description="Helical" evidence="10">
    <location>
        <begin position="293"/>
        <end position="316"/>
    </location>
</feature>
<dbReference type="PANTHER" id="PTHR43065">
    <property type="entry name" value="SENSOR HISTIDINE KINASE"/>
    <property type="match status" value="1"/>
</dbReference>
<dbReference type="PROSITE" id="PS50885">
    <property type="entry name" value="HAMP"/>
    <property type="match status" value="1"/>
</dbReference>
<evidence type="ECO:0000256" key="6">
    <source>
        <dbReference type="ARBA" id="ARBA00022741"/>
    </source>
</evidence>
<dbReference type="PIRSF" id="PIRSF037532">
    <property type="entry name" value="STHK_NtrY"/>
    <property type="match status" value="1"/>
</dbReference>
<dbReference type="InterPro" id="IPR017232">
    <property type="entry name" value="NtrY"/>
</dbReference>
<dbReference type="Proteomes" id="UP000198988">
    <property type="component" value="Unassembled WGS sequence"/>
</dbReference>
<gene>
    <name evidence="13" type="ORF">BAZSYMA_ACONTIG00628_3</name>
</gene>
<dbReference type="SUPFAM" id="SSF158472">
    <property type="entry name" value="HAMP domain-like"/>
    <property type="match status" value="1"/>
</dbReference>
<comment type="subcellular location">
    <subcellularLocation>
        <location evidence="2">Membrane</location>
    </subcellularLocation>
</comment>
<dbReference type="SMART" id="SM00388">
    <property type="entry name" value="HisKA"/>
    <property type="match status" value="1"/>
</dbReference>
<feature type="transmembrane region" description="Helical" evidence="10">
    <location>
        <begin position="83"/>
        <end position="104"/>
    </location>
</feature>
<dbReference type="InterPro" id="IPR036890">
    <property type="entry name" value="HATPase_C_sf"/>
</dbReference>
<dbReference type="SMART" id="SM00387">
    <property type="entry name" value="HATPase_c"/>
    <property type="match status" value="1"/>
</dbReference>
<keyword evidence="8" id="KW-0067">ATP-binding</keyword>
<keyword evidence="10" id="KW-0812">Transmembrane</keyword>
<dbReference type="InterPro" id="IPR036097">
    <property type="entry name" value="HisK_dim/P_sf"/>
</dbReference>
<feature type="transmembrane region" description="Helical" evidence="10">
    <location>
        <begin position="16"/>
        <end position="34"/>
    </location>
</feature>
<dbReference type="PRINTS" id="PR00344">
    <property type="entry name" value="BCTRLSENSOR"/>
</dbReference>
<dbReference type="InterPro" id="IPR003594">
    <property type="entry name" value="HATPase_dom"/>
</dbReference>
<dbReference type="Pfam" id="PF00512">
    <property type="entry name" value="HisKA"/>
    <property type="match status" value="1"/>
</dbReference>
<evidence type="ECO:0000259" key="11">
    <source>
        <dbReference type="PROSITE" id="PS50109"/>
    </source>
</evidence>
<keyword evidence="4" id="KW-0597">Phosphoprotein</keyword>
<dbReference type="Gene3D" id="1.10.287.130">
    <property type="match status" value="1"/>
</dbReference>
<keyword evidence="9" id="KW-0902">Two-component regulatory system</keyword>
<dbReference type="CDD" id="cd06225">
    <property type="entry name" value="HAMP"/>
    <property type="match status" value="1"/>
</dbReference>
<dbReference type="GO" id="GO:0000155">
    <property type="term" value="F:phosphorelay sensor kinase activity"/>
    <property type="evidence" value="ECO:0007669"/>
    <property type="project" value="InterPro"/>
</dbReference>
<evidence type="ECO:0000259" key="12">
    <source>
        <dbReference type="PROSITE" id="PS50885"/>
    </source>
</evidence>
<keyword evidence="5" id="KW-0808">Transferase</keyword>
<evidence type="ECO:0000256" key="5">
    <source>
        <dbReference type="ARBA" id="ARBA00022679"/>
    </source>
</evidence>
<dbReference type="SUPFAM" id="SSF55785">
    <property type="entry name" value="PYP-like sensor domain (PAS domain)"/>
    <property type="match status" value="1"/>
</dbReference>
<proteinExistence type="predicted"/>
<keyword evidence="6" id="KW-0547">Nucleotide-binding</keyword>
<name>A0A1H6L4Q0_9GAMM</name>
<evidence type="ECO:0000256" key="3">
    <source>
        <dbReference type="ARBA" id="ARBA00012438"/>
    </source>
</evidence>
<dbReference type="Gene3D" id="3.30.450.20">
    <property type="entry name" value="PAS domain"/>
    <property type="match status" value="1"/>
</dbReference>
<dbReference type="SUPFAM" id="SSF55874">
    <property type="entry name" value="ATPase domain of HSP90 chaperone/DNA topoisomerase II/histidine kinase"/>
    <property type="match status" value="1"/>
</dbReference>
<keyword evidence="10" id="KW-1133">Transmembrane helix</keyword>
<dbReference type="PANTHER" id="PTHR43065:SF10">
    <property type="entry name" value="PEROXIDE STRESS-ACTIVATED HISTIDINE KINASE MAK3"/>
    <property type="match status" value="1"/>
</dbReference>
<evidence type="ECO:0000313" key="13">
    <source>
        <dbReference type="EMBL" id="SEH83261.1"/>
    </source>
</evidence>
<reference evidence="14" key="1">
    <citation type="submission" date="2016-06" db="EMBL/GenBank/DDBJ databases">
        <authorList>
            <person name="Petersen J."/>
            <person name="Sayavedra L."/>
        </authorList>
    </citation>
    <scope>NUCLEOTIDE SEQUENCE [LARGE SCALE GENOMIC DNA]</scope>
    <source>
        <strain evidence="14">BazSymA</strain>
    </source>
</reference>
<evidence type="ECO:0000256" key="7">
    <source>
        <dbReference type="ARBA" id="ARBA00022777"/>
    </source>
</evidence>
<evidence type="ECO:0000256" key="2">
    <source>
        <dbReference type="ARBA" id="ARBA00004370"/>
    </source>
</evidence>
<dbReference type="InterPro" id="IPR003660">
    <property type="entry name" value="HAMP_dom"/>
</dbReference>
<feature type="domain" description="HAMP" evidence="12">
    <location>
        <begin position="317"/>
        <end position="370"/>
    </location>
</feature>
<dbReference type="GO" id="GO:0016020">
    <property type="term" value="C:membrane"/>
    <property type="evidence" value="ECO:0007669"/>
    <property type="project" value="UniProtKB-SubCell"/>
</dbReference>
<dbReference type="PROSITE" id="PS50109">
    <property type="entry name" value="HIS_KIN"/>
    <property type="match status" value="1"/>
</dbReference>
<dbReference type="Gene3D" id="6.10.340.10">
    <property type="match status" value="1"/>
</dbReference>
<dbReference type="Pfam" id="PF02518">
    <property type="entry name" value="HATPase_c"/>
    <property type="match status" value="1"/>
</dbReference>
<dbReference type="Pfam" id="PF00672">
    <property type="entry name" value="HAMP"/>
    <property type="match status" value="1"/>
</dbReference>
<feature type="transmembrane region" description="Helical" evidence="10">
    <location>
        <begin position="41"/>
        <end position="63"/>
    </location>
</feature>
<dbReference type="OrthoDB" id="1931120at2"/>
<dbReference type="InterPro" id="IPR035965">
    <property type="entry name" value="PAS-like_dom_sf"/>
</dbReference>